<organism evidence="2 3">
    <name type="scientific">Longivirga aurantiaca</name>
    <dbReference type="NCBI Taxonomy" id="1837743"/>
    <lineage>
        <taxon>Bacteria</taxon>
        <taxon>Bacillati</taxon>
        <taxon>Actinomycetota</taxon>
        <taxon>Actinomycetes</taxon>
        <taxon>Sporichthyales</taxon>
        <taxon>Sporichthyaceae</taxon>
        <taxon>Longivirga</taxon>
    </lineage>
</organism>
<feature type="region of interest" description="Disordered" evidence="1">
    <location>
        <begin position="70"/>
        <end position="93"/>
    </location>
</feature>
<dbReference type="RefSeq" id="WP_386765966.1">
    <property type="nucleotide sequence ID" value="NZ_JBHSTI010000008.1"/>
</dbReference>
<dbReference type="EMBL" id="JBHSTI010000008">
    <property type="protein sequence ID" value="MFC6238079.1"/>
    <property type="molecule type" value="Genomic_DNA"/>
</dbReference>
<keyword evidence="3" id="KW-1185">Reference proteome</keyword>
<proteinExistence type="predicted"/>
<protein>
    <submittedName>
        <fullName evidence="2">Uncharacterized protein</fullName>
    </submittedName>
</protein>
<dbReference type="Proteomes" id="UP001596138">
    <property type="component" value="Unassembled WGS sequence"/>
</dbReference>
<dbReference type="InterPro" id="IPR016156">
    <property type="entry name" value="FAD/NAD-linked_Rdtase_dimer_sf"/>
</dbReference>
<name>A0ABW1T0L6_9ACTN</name>
<feature type="compositionally biased region" description="Low complexity" evidence="1">
    <location>
        <begin position="81"/>
        <end position="93"/>
    </location>
</feature>
<gene>
    <name evidence="2" type="ORF">ACFQGU_09325</name>
</gene>
<sequence>MLGPEVAQVLADLHVKNGVDVRTSDPDSYAGGDVEKPELLAFWTAQGVVLAGMNVNVRDVADDIEALMGSRKPTGTDRLADAAAPLRPLLEKA</sequence>
<dbReference type="SUPFAM" id="SSF55424">
    <property type="entry name" value="FAD/NAD-linked reductases, dimerisation (C-terminal) domain"/>
    <property type="match status" value="1"/>
</dbReference>
<evidence type="ECO:0000313" key="3">
    <source>
        <dbReference type="Proteomes" id="UP001596138"/>
    </source>
</evidence>
<accession>A0ABW1T0L6</accession>
<evidence type="ECO:0000313" key="2">
    <source>
        <dbReference type="EMBL" id="MFC6238079.1"/>
    </source>
</evidence>
<comment type="caution">
    <text evidence="2">The sequence shown here is derived from an EMBL/GenBank/DDBJ whole genome shotgun (WGS) entry which is preliminary data.</text>
</comment>
<reference evidence="3" key="1">
    <citation type="journal article" date="2019" name="Int. J. Syst. Evol. Microbiol.">
        <title>The Global Catalogue of Microorganisms (GCM) 10K type strain sequencing project: providing services to taxonomists for standard genome sequencing and annotation.</title>
        <authorList>
            <consortium name="The Broad Institute Genomics Platform"/>
            <consortium name="The Broad Institute Genome Sequencing Center for Infectious Disease"/>
            <person name="Wu L."/>
            <person name="Ma J."/>
        </authorList>
    </citation>
    <scope>NUCLEOTIDE SEQUENCE [LARGE SCALE GENOMIC DNA]</scope>
    <source>
        <strain evidence="3">CGMCC 4.7317</strain>
    </source>
</reference>
<evidence type="ECO:0000256" key="1">
    <source>
        <dbReference type="SAM" id="MobiDB-lite"/>
    </source>
</evidence>
<dbReference type="Gene3D" id="3.30.390.30">
    <property type="match status" value="1"/>
</dbReference>